<reference evidence="1" key="2">
    <citation type="journal article" date="2020" name="Nat. Commun.">
        <title>Large-scale genome sequencing of mycorrhizal fungi provides insights into the early evolution of symbiotic traits.</title>
        <authorList>
            <person name="Miyauchi S."/>
            <person name="Kiss E."/>
            <person name="Kuo A."/>
            <person name="Drula E."/>
            <person name="Kohler A."/>
            <person name="Sanchez-Garcia M."/>
            <person name="Morin E."/>
            <person name="Andreopoulos B."/>
            <person name="Barry K.W."/>
            <person name="Bonito G."/>
            <person name="Buee M."/>
            <person name="Carver A."/>
            <person name="Chen C."/>
            <person name="Cichocki N."/>
            <person name="Clum A."/>
            <person name="Culley D."/>
            <person name="Crous P.W."/>
            <person name="Fauchery L."/>
            <person name="Girlanda M."/>
            <person name="Hayes R.D."/>
            <person name="Keri Z."/>
            <person name="LaButti K."/>
            <person name="Lipzen A."/>
            <person name="Lombard V."/>
            <person name="Magnuson J."/>
            <person name="Maillard F."/>
            <person name="Murat C."/>
            <person name="Nolan M."/>
            <person name="Ohm R.A."/>
            <person name="Pangilinan J."/>
            <person name="Pereira M.F."/>
            <person name="Perotto S."/>
            <person name="Peter M."/>
            <person name="Pfister S."/>
            <person name="Riley R."/>
            <person name="Sitrit Y."/>
            <person name="Stielow J.B."/>
            <person name="Szollosi G."/>
            <person name="Zifcakova L."/>
            <person name="Stursova M."/>
            <person name="Spatafora J.W."/>
            <person name="Tedersoo L."/>
            <person name="Vaario L.M."/>
            <person name="Yamada A."/>
            <person name="Yan M."/>
            <person name="Wang P."/>
            <person name="Xu J."/>
            <person name="Bruns T."/>
            <person name="Baldrian P."/>
            <person name="Vilgalys R."/>
            <person name="Dunand C."/>
            <person name="Henrissat B."/>
            <person name="Grigoriev I.V."/>
            <person name="Hibbett D."/>
            <person name="Nagy L.G."/>
            <person name="Martin F.M."/>
        </authorList>
    </citation>
    <scope>NUCLEOTIDE SEQUENCE</scope>
    <source>
        <strain evidence="1">P2</strain>
    </source>
</reference>
<name>A0ACB6ZBK3_THEGA</name>
<proteinExistence type="predicted"/>
<gene>
    <name evidence="1" type="ORF">BDM02DRAFT_3117668</name>
</gene>
<organism evidence="1 2">
    <name type="scientific">Thelephora ganbajun</name>
    <name type="common">Ganba fungus</name>
    <dbReference type="NCBI Taxonomy" id="370292"/>
    <lineage>
        <taxon>Eukaryota</taxon>
        <taxon>Fungi</taxon>
        <taxon>Dikarya</taxon>
        <taxon>Basidiomycota</taxon>
        <taxon>Agaricomycotina</taxon>
        <taxon>Agaricomycetes</taxon>
        <taxon>Thelephorales</taxon>
        <taxon>Thelephoraceae</taxon>
        <taxon>Thelephora</taxon>
    </lineage>
</organism>
<accession>A0ACB6ZBK3</accession>
<keyword evidence="2" id="KW-1185">Reference proteome</keyword>
<evidence type="ECO:0000313" key="2">
    <source>
        <dbReference type="Proteomes" id="UP000886501"/>
    </source>
</evidence>
<comment type="caution">
    <text evidence="1">The sequence shown here is derived from an EMBL/GenBank/DDBJ whole genome shotgun (WGS) entry which is preliminary data.</text>
</comment>
<evidence type="ECO:0000313" key="1">
    <source>
        <dbReference type="EMBL" id="KAF9647050.1"/>
    </source>
</evidence>
<reference evidence="1" key="1">
    <citation type="submission" date="2019-10" db="EMBL/GenBank/DDBJ databases">
        <authorList>
            <consortium name="DOE Joint Genome Institute"/>
            <person name="Kuo A."/>
            <person name="Miyauchi S."/>
            <person name="Kiss E."/>
            <person name="Drula E."/>
            <person name="Kohler A."/>
            <person name="Sanchez-Garcia M."/>
            <person name="Andreopoulos B."/>
            <person name="Barry K.W."/>
            <person name="Bonito G."/>
            <person name="Buee M."/>
            <person name="Carver A."/>
            <person name="Chen C."/>
            <person name="Cichocki N."/>
            <person name="Clum A."/>
            <person name="Culley D."/>
            <person name="Crous P.W."/>
            <person name="Fauchery L."/>
            <person name="Girlanda M."/>
            <person name="Hayes R."/>
            <person name="Keri Z."/>
            <person name="Labutti K."/>
            <person name="Lipzen A."/>
            <person name="Lombard V."/>
            <person name="Magnuson J."/>
            <person name="Maillard F."/>
            <person name="Morin E."/>
            <person name="Murat C."/>
            <person name="Nolan M."/>
            <person name="Ohm R."/>
            <person name="Pangilinan J."/>
            <person name="Pereira M."/>
            <person name="Perotto S."/>
            <person name="Peter M."/>
            <person name="Riley R."/>
            <person name="Sitrit Y."/>
            <person name="Stielow B."/>
            <person name="Szollosi G."/>
            <person name="Zifcakova L."/>
            <person name="Stursova M."/>
            <person name="Spatafora J.W."/>
            <person name="Tedersoo L."/>
            <person name="Vaario L.-M."/>
            <person name="Yamada A."/>
            <person name="Yan M."/>
            <person name="Wang P."/>
            <person name="Xu J."/>
            <person name="Bruns T."/>
            <person name="Baldrian P."/>
            <person name="Vilgalys R."/>
            <person name="Henrissat B."/>
            <person name="Grigoriev I.V."/>
            <person name="Hibbett D."/>
            <person name="Nagy L.G."/>
            <person name="Martin F.M."/>
        </authorList>
    </citation>
    <scope>NUCLEOTIDE SEQUENCE</scope>
    <source>
        <strain evidence="1">P2</strain>
    </source>
</reference>
<sequence>MSLKPFALVTPSTRGLSAALTRRLLAKSDLPVYATYRQGDPERVKGELLRSLDDVDPSRLNKIHLDLEDEQSIRSAAEKLDETLPPGSYLHTGFFTGGVLLNPEKQPGDINLATVQKTFKVNVFSHLFLMKHFARFLPSALMSSSLSDRPLAKWIHITARVGSIGENNKGGWYSYRTSKAALNQAMHTFDLHLKQTKRPAMAVGIHPGTMKTELSRGFWKSAPKDRLREPEEAAEHVLSVVERLEEDQRGRVWDWAGKEIVW</sequence>
<dbReference type="EMBL" id="MU118042">
    <property type="protein sequence ID" value="KAF9647050.1"/>
    <property type="molecule type" value="Genomic_DNA"/>
</dbReference>
<dbReference type="Proteomes" id="UP000886501">
    <property type="component" value="Unassembled WGS sequence"/>
</dbReference>
<protein>
    <submittedName>
        <fullName evidence="1">NAD(P)-binding protein</fullName>
    </submittedName>
</protein>